<evidence type="ECO:0000256" key="3">
    <source>
        <dbReference type="ARBA" id="ARBA00010617"/>
    </source>
</evidence>
<dbReference type="CDD" id="cd11056">
    <property type="entry name" value="CYP6-like"/>
    <property type="match status" value="1"/>
</dbReference>
<protein>
    <submittedName>
        <fullName evidence="13">Putative cytochrome P450 6a14</fullName>
    </submittedName>
</protein>
<keyword evidence="6" id="KW-0492">Microsome</keyword>
<dbReference type="PANTHER" id="PTHR24292">
    <property type="entry name" value="CYTOCHROME P450"/>
    <property type="match status" value="1"/>
</dbReference>
<dbReference type="GO" id="GO:0005506">
    <property type="term" value="F:iron ion binding"/>
    <property type="evidence" value="ECO:0007669"/>
    <property type="project" value="InterPro"/>
</dbReference>
<evidence type="ECO:0000256" key="1">
    <source>
        <dbReference type="ARBA" id="ARBA00001971"/>
    </source>
</evidence>
<evidence type="ECO:0000313" key="13">
    <source>
        <dbReference type="EMBL" id="JAT64102.1"/>
    </source>
</evidence>
<dbReference type="PRINTS" id="PR00463">
    <property type="entry name" value="EP450I"/>
</dbReference>
<evidence type="ECO:0000256" key="6">
    <source>
        <dbReference type="ARBA" id="ARBA00022848"/>
    </source>
</evidence>
<keyword evidence="5 10" id="KW-0479">Metal-binding</keyword>
<keyword evidence="12" id="KW-0812">Transmembrane</keyword>
<dbReference type="InterPro" id="IPR050476">
    <property type="entry name" value="Insect_CytP450_Detox"/>
</dbReference>
<organism evidence="13">
    <name type="scientific">Anthurium amnicola</name>
    <dbReference type="NCBI Taxonomy" id="1678845"/>
    <lineage>
        <taxon>Eukaryota</taxon>
        <taxon>Viridiplantae</taxon>
        <taxon>Streptophyta</taxon>
        <taxon>Embryophyta</taxon>
        <taxon>Tracheophyta</taxon>
        <taxon>Spermatophyta</taxon>
        <taxon>Magnoliopsida</taxon>
        <taxon>Liliopsida</taxon>
        <taxon>Araceae</taxon>
        <taxon>Pothoideae</taxon>
        <taxon>Potheae</taxon>
        <taxon>Anthurium</taxon>
    </lineage>
</organism>
<keyword evidence="12" id="KW-0472">Membrane</keyword>
<keyword evidence="6" id="KW-0256">Endoplasmic reticulum</keyword>
<reference evidence="13" key="1">
    <citation type="submission" date="2015-07" db="EMBL/GenBank/DDBJ databases">
        <title>Transcriptome Assembly of Anthurium amnicola.</title>
        <authorList>
            <person name="Suzuki J."/>
        </authorList>
    </citation>
    <scope>NUCLEOTIDE SEQUENCE</scope>
</reference>
<evidence type="ECO:0000256" key="5">
    <source>
        <dbReference type="ARBA" id="ARBA00022723"/>
    </source>
</evidence>
<evidence type="ECO:0000256" key="11">
    <source>
        <dbReference type="RuleBase" id="RU000461"/>
    </source>
</evidence>
<accession>A0A1D1ZB53</accession>
<evidence type="ECO:0000256" key="7">
    <source>
        <dbReference type="ARBA" id="ARBA00023002"/>
    </source>
</evidence>
<keyword evidence="7 11" id="KW-0560">Oxidoreductase</keyword>
<keyword evidence="8 10" id="KW-0408">Iron</keyword>
<keyword evidence="9 11" id="KW-0503">Monooxygenase</keyword>
<gene>
    <name evidence="13" type="primary">Cyp6a14_0</name>
    <name evidence="13" type="ORF">g.83837</name>
</gene>
<dbReference type="GO" id="GO:0020037">
    <property type="term" value="F:heme binding"/>
    <property type="evidence" value="ECO:0007669"/>
    <property type="project" value="InterPro"/>
</dbReference>
<evidence type="ECO:0000256" key="2">
    <source>
        <dbReference type="ARBA" id="ARBA00004174"/>
    </source>
</evidence>
<dbReference type="Gene3D" id="1.10.630.10">
    <property type="entry name" value="Cytochrome P450"/>
    <property type="match status" value="1"/>
</dbReference>
<dbReference type="EMBL" id="GDJX01003834">
    <property type="protein sequence ID" value="JAT64102.1"/>
    <property type="molecule type" value="Transcribed_RNA"/>
</dbReference>
<feature type="binding site" description="axial binding residue" evidence="10">
    <location>
        <position position="471"/>
    </location>
    <ligand>
        <name>heme</name>
        <dbReference type="ChEBI" id="CHEBI:30413"/>
    </ligand>
    <ligandPart>
        <name>Fe</name>
        <dbReference type="ChEBI" id="CHEBI:18248"/>
    </ligandPart>
</feature>
<evidence type="ECO:0000256" key="4">
    <source>
        <dbReference type="ARBA" id="ARBA00022617"/>
    </source>
</evidence>
<sequence length="526" mass="59902">MLWTVAVYSAAALVAACLGLYVFLRRSLTYWQRRKVPFAPPTVPFGNYADTVVGKKSLTMCVQDLYDGHRDERYLGTYFMATPLLQIHDLDIIRQVFTKEFQDFNGRGTYWDDKSPHDHLSGHLFQLSGPTWKNLRVKLSPTFTTGKIKYMFHTISECTDHLREHIDAGMAKGGGAYTEDIRDLVARLFTDVISSVAFGIESNSMKNPDSEFRRMGAGIFATTLDVNLRHLLIFFGGAIMRLFSIRSVPSEIYHFFTKMVEETVSYREKNKIERADMLNLLIKLKNDGFIPVDGPADKEAGDSPQGSPTTTVQTRKLELRQIAAQVFVFFLAGFETTSTTTSFTLFEMAKHPEVQRKLQEEVDATLKKHGTLTYEAIMDMPYMEMVIQETLRHYPPVPFLTREAMVKRQLPLTDVVLEKGTRLMIPVWALHMDPQYWHEPRRYDPSRFSEENSKSRHPNVYMPFGDGPRICIGMRLGMVQVKMALASILSRASVSLAPGMPREPRFSPRCVLPSPIDGIKLTLTAR</sequence>
<dbReference type="Pfam" id="PF00067">
    <property type="entry name" value="p450"/>
    <property type="match status" value="1"/>
</dbReference>
<comment type="subcellular location">
    <subcellularLocation>
        <location evidence="2">Microsome membrane</location>
        <topology evidence="2">Peripheral membrane protein</topology>
    </subcellularLocation>
</comment>
<feature type="transmembrane region" description="Helical" evidence="12">
    <location>
        <begin position="6"/>
        <end position="24"/>
    </location>
</feature>
<dbReference type="GO" id="GO:0016705">
    <property type="term" value="F:oxidoreductase activity, acting on paired donors, with incorporation or reduction of molecular oxygen"/>
    <property type="evidence" value="ECO:0007669"/>
    <property type="project" value="InterPro"/>
</dbReference>
<proteinExistence type="inferred from homology"/>
<dbReference type="InterPro" id="IPR017972">
    <property type="entry name" value="Cyt_P450_CS"/>
</dbReference>
<dbReference type="PROSITE" id="PS00086">
    <property type="entry name" value="CYTOCHROME_P450"/>
    <property type="match status" value="1"/>
</dbReference>
<dbReference type="GO" id="GO:0004497">
    <property type="term" value="F:monooxygenase activity"/>
    <property type="evidence" value="ECO:0007669"/>
    <property type="project" value="UniProtKB-KW"/>
</dbReference>
<evidence type="ECO:0000256" key="8">
    <source>
        <dbReference type="ARBA" id="ARBA00023004"/>
    </source>
</evidence>
<name>A0A1D1ZB53_9ARAE</name>
<dbReference type="PANTHER" id="PTHR24292:SF100">
    <property type="entry name" value="CYTOCHROME P450 6A16, ISOFORM B-RELATED"/>
    <property type="match status" value="1"/>
</dbReference>
<dbReference type="FunFam" id="1.10.630.10:FF:000042">
    <property type="entry name" value="Cytochrome P450"/>
    <property type="match status" value="1"/>
</dbReference>
<evidence type="ECO:0000256" key="9">
    <source>
        <dbReference type="ARBA" id="ARBA00023033"/>
    </source>
</evidence>
<dbReference type="AlphaFoldDB" id="A0A1D1ZB53"/>
<dbReference type="InterPro" id="IPR002401">
    <property type="entry name" value="Cyt_P450_E_grp-I"/>
</dbReference>
<comment type="similarity">
    <text evidence="3 11">Belongs to the cytochrome P450 family.</text>
</comment>
<evidence type="ECO:0000256" key="12">
    <source>
        <dbReference type="SAM" id="Phobius"/>
    </source>
</evidence>
<dbReference type="InterPro" id="IPR001128">
    <property type="entry name" value="Cyt_P450"/>
</dbReference>
<dbReference type="SUPFAM" id="SSF48264">
    <property type="entry name" value="Cytochrome P450"/>
    <property type="match status" value="1"/>
</dbReference>
<dbReference type="InterPro" id="IPR036396">
    <property type="entry name" value="Cyt_P450_sf"/>
</dbReference>
<keyword evidence="12" id="KW-1133">Transmembrane helix</keyword>
<dbReference type="PRINTS" id="PR00385">
    <property type="entry name" value="P450"/>
</dbReference>
<keyword evidence="4 10" id="KW-0349">Heme</keyword>
<comment type="cofactor">
    <cofactor evidence="1 10">
        <name>heme</name>
        <dbReference type="ChEBI" id="CHEBI:30413"/>
    </cofactor>
</comment>
<evidence type="ECO:0000256" key="10">
    <source>
        <dbReference type="PIRSR" id="PIRSR602401-1"/>
    </source>
</evidence>